<proteinExistence type="predicted"/>
<dbReference type="NCBIfam" id="NF046100">
    <property type="entry name" value="RSP_2648_fam_PIN"/>
    <property type="match status" value="1"/>
</dbReference>
<accession>A0ABV7R489</accession>
<protein>
    <submittedName>
        <fullName evidence="2">RSP_2648 family PIN domain-containing protein</fullName>
    </submittedName>
</protein>
<feature type="domain" description="PIN" evidence="1">
    <location>
        <begin position="2"/>
        <end position="103"/>
    </location>
</feature>
<organism evidence="2 3">
    <name type="scientific">Paracoccus mangrovi</name>
    <dbReference type="NCBI Taxonomy" id="1715645"/>
    <lineage>
        <taxon>Bacteria</taxon>
        <taxon>Pseudomonadati</taxon>
        <taxon>Pseudomonadota</taxon>
        <taxon>Alphaproteobacteria</taxon>
        <taxon>Rhodobacterales</taxon>
        <taxon>Paracoccaceae</taxon>
        <taxon>Paracoccus</taxon>
    </lineage>
</organism>
<evidence type="ECO:0000259" key="1">
    <source>
        <dbReference type="Pfam" id="PF13470"/>
    </source>
</evidence>
<dbReference type="SUPFAM" id="SSF88723">
    <property type="entry name" value="PIN domain-like"/>
    <property type="match status" value="1"/>
</dbReference>
<dbReference type="InterPro" id="IPR002716">
    <property type="entry name" value="PIN_dom"/>
</dbReference>
<reference evidence="3" key="1">
    <citation type="journal article" date="2019" name="Int. J. Syst. Evol. Microbiol.">
        <title>The Global Catalogue of Microorganisms (GCM) 10K type strain sequencing project: providing services to taxonomists for standard genome sequencing and annotation.</title>
        <authorList>
            <consortium name="The Broad Institute Genomics Platform"/>
            <consortium name="The Broad Institute Genome Sequencing Center for Infectious Disease"/>
            <person name="Wu L."/>
            <person name="Ma J."/>
        </authorList>
    </citation>
    <scope>NUCLEOTIDE SEQUENCE [LARGE SCALE GENOMIC DNA]</scope>
    <source>
        <strain evidence="3">KCTC 42899</strain>
    </source>
</reference>
<comment type="caution">
    <text evidence="2">The sequence shown here is derived from an EMBL/GenBank/DDBJ whole genome shotgun (WGS) entry which is preliminary data.</text>
</comment>
<dbReference type="InterPro" id="IPR029060">
    <property type="entry name" value="PIN-like_dom_sf"/>
</dbReference>
<name>A0ABV7R489_9RHOB</name>
<evidence type="ECO:0000313" key="3">
    <source>
        <dbReference type="Proteomes" id="UP001595721"/>
    </source>
</evidence>
<dbReference type="EMBL" id="JBHRXJ010000009">
    <property type="protein sequence ID" value="MFC3529009.1"/>
    <property type="molecule type" value="Genomic_DNA"/>
</dbReference>
<sequence length="188" mass="20115">MRAVLDACVLYPTVLREILADAAGAGLYMPVWSARILDEWRHAAARQGLDAGAEIALLRDRFPQALTAADADAAGLDLPDPADRHVVEAALAAGAPVIVTANLRDFPRGALAAVGVRAIHPDEFLRDLFLAAPQPILAAIEATLRRAEAAGGRMTRAELLRRARLPRLAKSIARLSDDESPARHPTEN</sequence>
<dbReference type="RefSeq" id="WP_377744854.1">
    <property type="nucleotide sequence ID" value="NZ_JBHRXJ010000009.1"/>
</dbReference>
<evidence type="ECO:0000313" key="2">
    <source>
        <dbReference type="EMBL" id="MFC3529009.1"/>
    </source>
</evidence>
<keyword evidence="3" id="KW-1185">Reference proteome</keyword>
<dbReference type="Pfam" id="PF13470">
    <property type="entry name" value="PIN_3"/>
    <property type="match status" value="1"/>
</dbReference>
<gene>
    <name evidence="2" type="ORF">ACFOMH_12565</name>
</gene>
<dbReference type="Proteomes" id="UP001595721">
    <property type="component" value="Unassembled WGS sequence"/>
</dbReference>